<reference evidence="3 4" key="1">
    <citation type="submission" date="2013-11" db="EMBL/GenBank/DDBJ databases">
        <title>Metagenomic analysis of a methanogenic consortium involved in long chain n-alkane degradation.</title>
        <authorList>
            <person name="Davidova I.A."/>
            <person name="Callaghan A.V."/>
            <person name="Wawrik B."/>
            <person name="Pruitt S."/>
            <person name="Marks C."/>
            <person name="Duncan K.E."/>
            <person name="Suflita J.M."/>
        </authorList>
    </citation>
    <scope>NUCLEOTIDE SEQUENCE [LARGE SCALE GENOMIC DNA]</scope>
    <source>
        <strain evidence="3 4">SPR</strain>
    </source>
</reference>
<dbReference type="GO" id="GO:0035438">
    <property type="term" value="F:cyclic-di-GMP binding"/>
    <property type="evidence" value="ECO:0007669"/>
    <property type="project" value="InterPro"/>
</dbReference>
<evidence type="ECO:0000313" key="3">
    <source>
        <dbReference type="EMBL" id="KIX12933.1"/>
    </source>
</evidence>
<evidence type="ECO:0000313" key="4">
    <source>
        <dbReference type="Proteomes" id="UP000032233"/>
    </source>
</evidence>
<dbReference type="InParanoid" id="A0A0D2HR22"/>
<dbReference type="EMBL" id="AZAC01000021">
    <property type="protein sequence ID" value="KIX12933.1"/>
    <property type="molecule type" value="Genomic_DNA"/>
</dbReference>
<sequence length="158" mass="17282">MKSGPFLLRGSWAAPRKSAPRKALLRVGDLKMANKRRRTRVNFAAKADVNVTGAQLLDLTTRDLSHKGVFVLGSHPLTVGQQCTVTIRLVDDPASDVELFMEGKVARSTVDGTAIDFVSMDPDTYMHLRNLVLLNSPNPDEAASEFSKPAFDPSSEKD</sequence>
<feature type="domain" description="PilZ" evidence="2">
    <location>
        <begin position="34"/>
        <end position="132"/>
    </location>
</feature>
<evidence type="ECO:0000256" key="1">
    <source>
        <dbReference type="SAM" id="MobiDB-lite"/>
    </source>
</evidence>
<keyword evidence="4" id="KW-1185">Reference proteome</keyword>
<protein>
    <recommendedName>
        <fullName evidence="2">PilZ domain-containing protein</fullName>
    </recommendedName>
</protein>
<organism evidence="3 4">
    <name type="scientific">Dethiosulfatarculus sandiegensis</name>
    <dbReference type="NCBI Taxonomy" id="1429043"/>
    <lineage>
        <taxon>Bacteria</taxon>
        <taxon>Pseudomonadati</taxon>
        <taxon>Thermodesulfobacteriota</taxon>
        <taxon>Desulfarculia</taxon>
        <taxon>Desulfarculales</taxon>
        <taxon>Desulfarculaceae</taxon>
        <taxon>Dethiosulfatarculus</taxon>
    </lineage>
</organism>
<dbReference type="AlphaFoldDB" id="A0A0D2HR22"/>
<proteinExistence type="predicted"/>
<dbReference type="Pfam" id="PF07238">
    <property type="entry name" value="PilZ"/>
    <property type="match status" value="1"/>
</dbReference>
<gene>
    <name evidence="3" type="ORF">X474_16645</name>
</gene>
<evidence type="ECO:0000259" key="2">
    <source>
        <dbReference type="Pfam" id="PF07238"/>
    </source>
</evidence>
<dbReference type="STRING" id="1429043.X474_16645"/>
<feature type="region of interest" description="Disordered" evidence="1">
    <location>
        <begin position="138"/>
        <end position="158"/>
    </location>
</feature>
<dbReference type="Gene3D" id="2.40.10.220">
    <property type="entry name" value="predicted glycosyltransferase like domains"/>
    <property type="match status" value="1"/>
</dbReference>
<dbReference type="Proteomes" id="UP000032233">
    <property type="component" value="Unassembled WGS sequence"/>
</dbReference>
<name>A0A0D2HR22_9BACT</name>
<dbReference type="SUPFAM" id="SSF141371">
    <property type="entry name" value="PilZ domain-like"/>
    <property type="match status" value="1"/>
</dbReference>
<accession>A0A0D2HR22</accession>
<dbReference type="InterPro" id="IPR009875">
    <property type="entry name" value="PilZ_domain"/>
</dbReference>
<comment type="caution">
    <text evidence="3">The sequence shown here is derived from an EMBL/GenBank/DDBJ whole genome shotgun (WGS) entry which is preliminary data.</text>
</comment>